<name>A0A816PLV9_9BILA</name>
<dbReference type="Proteomes" id="UP000663887">
    <property type="component" value="Unassembled WGS sequence"/>
</dbReference>
<keyword evidence="1 2" id="KW-1015">Disulfide bond</keyword>
<dbReference type="EMBL" id="CAJNOV010014251">
    <property type="protein sequence ID" value="CAF1545108.1"/>
    <property type="molecule type" value="Genomic_DNA"/>
</dbReference>
<dbReference type="EMBL" id="CAJNRG010002700">
    <property type="protein sequence ID" value="CAF2050375.1"/>
    <property type="molecule type" value="Genomic_DNA"/>
</dbReference>
<dbReference type="PROSITE" id="PS50068">
    <property type="entry name" value="LDLRA_2"/>
    <property type="match status" value="1"/>
</dbReference>
<dbReference type="Gene3D" id="4.10.400.10">
    <property type="entry name" value="Low-density Lipoprotein Receptor"/>
    <property type="match status" value="1"/>
</dbReference>
<protein>
    <submittedName>
        <fullName evidence="4">Uncharacterized protein</fullName>
    </submittedName>
</protein>
<dbReference type="EMBL" id="CAJOBH010000154">
    <property type="protein sequence ID" value="CAF3765715.1"/>
    <property type="molecule type" value="Genomic_DNA"/>
</dbReference>
<accession>A0A816PLV9</accession>
<evidence type="ECO:0000313" key="3">
    <source>
        <dbReference type="EMBL" id="CAF1545108.1"/>
    </source>
</evidence>
<dbReference type="EMBL" id="CAJNRF010004199">
    <property type="protein sequence ID" value="CAF2057209.1"/>
    <property type="molecule type" value="Genomic_DNA"/>
</dbReference>
<comment type="caution">
    <text evidence="4">The sequence shown here is derived from an EMBL/GenBank/DDBJ whole genome shotgun (WGS) entry which is preliminary data.</text>
</comment>
<evidence type="ECO:0000256" key="1">
    <source>
        <dbReference type="ARBA" id="ARBA00023157"/>
    </source>
</evidence>
<dbReference type="CDD" id="cd00112">
    <property type="entry name" value="LDLa"/>
    <property type="match status" value="1"/>
</dbReference>
<dbReference type="InterPro" id="IPR023415">
    <property type="entry name" value="LDLR_class-A_CS"/>
</dbReference>
<evidence type="ECO:0000313" key="7">
    <source>
        <dbReference type="Proteomes" id="UP000663887"/>
    </source>
</evidence>
<sequence>MMEESNPSFLLYHTEDSPSVDYYDCVYYVSEQSPVKYCRRSSPGIRLTRDKKHQGKCSSSGTQVSFEKLRQMNIKPNELFVNSVSIELADMYAAYLTVATNTSNPNNSTLCLCIRPLFFGKYCEYKSNLSTFSQQIRVGHVVKGTYPDGYHMFGKLQCYGTVQCDSGLMCLDWRDICDGKQQCMFGVDEDNCDLLEFNECEPDEYRCTNGMCIPQEYFVDGEYV</sequence>
<dbReference type="InterPro" id="IPR036055">
    <property type="entry name" value="LDL_receptor-like_sf"/>
</dbReference>
<evidence type="ECO:0000313" key="5">
    <source>
        <dbReference type="EMBL" id="CAF2057209.1"/>
    </source>
</evidence>
<dbReference type="Proteomes" id="UP000663856">
    <property type="component" value="Unassembled WGS sequence"/>
</dbReference>
<comment type="caution">
    <text evidence="2">Lacks conserved residue(s) required for the propagation of feature annotation.</text>
</comment>
<proteinExistence type="predicted"/>
<feature type="disulfide bond" evidence="2">
    <location>
        <begin position="158"/>
        <end position="170"/>
    </location>
</feature>
<dbReference type="Proteomes" id="UP000681967">
    <property type="component" value="Unassembled WGS sequence"/>
</dbReference>
<evidence type="ECO:0000256" key="2">
    <source>
        <dbReference type="PROSITE-ProRule" id="PRU00124"/>
    </source>
</evidence>
<evidence type="ECO:0000313" key="4">
    <source>
        <dbReference type="EMBL" id="CAF2050375.1"/>
    </source>
</evidence>
<reference evidence="4" key="1">
    <citation type="submission" date="2021-02" db="EMBL/GenBank/DDBJ databases">
        <authorList>
            <person name="Nowell W R."/>
        </authorList>
    </citation>
    <scope>NUCLEOTIDE SEQUENCE</scope>
</reference>
<gene>
    <name evidence="6" type="ORF">BYL167_LOCUS1116</name>
    <name evidence="3" type="ORF">CJN711_LOCUS29987</name>
    <name evidence="5" type="ORF">WKI299_LOCUS11418</name>
    <name evidence="4" type="ORF">XDN619_LOCUS8403</name>
</gene>
<dbReference type="InterPro" id="IPR002172">
    <property type="entry name" value="LDrepeatLR_classA_rpt"/>
</dbReference>
<dbReference type="PROSITE" id="PS01209">
    <property type="entry name" value="LDLRA_1"/>
    <property type="match status" value="1"/>
</dbReference>
<dbReference type="Proteomes" id="UP000663855">
    <property type="component" value="Unassembled WGS sequence"/>
</dbReference>
<evidence type="ECO:0000313" key="6">
    <source>
        <dbReference type="EMBL" id="CAF3765715.1"/>
    </source>
</evidence>
<dbReference type="AlphaFoldDB" id="A0A816PLV9"/>
<organism evidence="4 7">
    <name type="scientific">Rotaria magnacalcarata</name>
    <dbReference type="NCBI Taxonomy" id="392030"/>
    <lineage>
        <taxon>Eukaryota</taxon>
        <taxon>Metazoa</taxon>
        <taxon>Spiralia</taxon>
        <taxon>Gnathifera</taxon>
        <taxon>Rotifera</taxon>
        <taxon>Eurotatoria</taxon>
        <taxon>Bdelloidea</taxon>
        <taxon>Philodinida</taxon>
        <taxon>Philodinidae</taxon>
        <taxon>Rotaria</taxon>
    </lineage>
</organism>
<feature type="disulfide bond" evidence="2">
    <location>
        <begin position="177"/>
        <end position="192"/>
    </location>
</feature>